<reference evidence="1" key="1">
    <citation type="submission" date="2019-03" db="EMBL/GenBank/DDBJ databases">
        <title>Single cell metagenomics reveals metabolic interactions within the superorganism composed of flagellate Streblomastix strix and complex community of Bacteroidetes bacteria on its surface.</title>
        <authorList>
            <person name="Treitli S.C."/>
            <person name="Kolisko M."/>
            <person name="Husnik F."/>
            <person name="Keeling P."/>
            <person name="Hampl V."/>
        </authorList>
    </citation>
    <scope>NUCLEOTIDE SEQUENCE</scope>
    <source>
        <strain evidence="1">STM</strain>
    </source>
</reference>
<dbReference type="InterPro" id="IPR011604">
    <property type="entry name" value="PDDEXK-like_dom_sf"/>
</dbReference>
<keyword evidence="1" id="KW-0378">Hydrolase</keyword>
<proteinExistence type="predicted"/>
<gene>
    <name evidence="1" type="ORF">EZS27_037416</name>
</gene>
<organism evidence="1">
    <name type="scientific">termite gut metagenome</name>
    <dbReference type="NCBI Taxonomy" id="433724"/>
    <lineage>
        <taxon>unclassified sequences</taxon>
        <taxon>metagenomes</taxon>
        <taxon>organismal metagenomes</taxon>
    </lineage>
</organism>
<dbReference type="EMBL" id="SNRY01006929">
    <property type="protein sequence ID" value="KAA6311458.1"/>
    <property type="molecule type" value="Genomic_DNA"/>
</dbReference>
<feature type="non-terminal residue" evidence="1">
    <location>
        <position position="1"/>
    </location>
</feature>
<dbReference type="EC" id="3.1.11.5" evidence="1"/>
<dbReference type="AlphaFoldDB" id="A0A5J4PRG3"/>
<accession>A0A5J4PRG3</accession>
<comment type="caution">
    <text evidence="1">The sequence shown here is derived from an EMBL/GenBank/DDBJ whole genome shotgun (WGS) entry which is preliminary data.</text>
</comment>
<evidence type="ECO:0000313" key="1">
    <source>
        <dbReference type="EMBL" id="KAA6311458.1"/>
    </source>
</evidence>
<protein>
    <submittedName>
        <fullName evidence="1">RecBCD enzyme subunit RecD</fullName>
        <ecNumber evidence="1">3.1.11.5</ecNumber>
    </submittedName>
</protein>
<feature type="non-terminal residue" evidence="1">
    <location>
        <position position="377"/>
    </location>
</feature>
<name>A0A5J4PRG3_9ZZZZ</name>
<dbReference type="GO" id="GO:0008854">
    <property type="term" value="F:exodeoxyribonuclease V activity"/>
    <property type="evidence" value="ECO:0007669"/>
    <property type="project" value="UniProtKB-EC"/>
</dbReference>
<dbReference type="Gene3D" id="3.90.320.10">
    <property type="match status" value="1"/>
</dbReference>
<sequence length="377" mass="43205">QKADYRACMKKAFQRYAIELIACADLRDSEIEKQFFADSKFHFENIGRTVIETFQMPGYELDKTDAVIEPSYVCEALGLQGRLDYMQRDMLSFIEMKSGKADEYAIQGKIEPKENHRVQMLLYQAVLEYAMDMDHRKGKAYLFYTRYPLLYPARASWAMVKRAINLRNRIVADEYGVQLHSSIEYTARKLSEINSETVNERGLTNVLWARYLSPPIDGFAKKLQALTPIEQAYHYSLYNFITKEQYTTKSGDTDYEGGRMGTASLWLSSLVEKCEAGEILYDLKITENRAADEHKAHVVLSRTGSISFSEDMPEALPNFRAGDAIVLYERNEDTDNVTNKMVFKGNIEAITENDIKIRLRAPQRNPAVLSADSLYAV</sequence>